<dbReference type="EMBL" id="AP019755">
    <property type="protein sequence ID" value="BBL35033.1"/>
    <property type="molecule type" value="Genomic_DNA"/>
</dbReference>
<feature type="chain" id="PRO_5021306727" description="Alginate export domain-containing protein" evidence="1">
    <location>
        <begin position="20"/>
        <end position="455"/>
    </location>
</feature>
<dbReference type="KEGG" id="nst:Nstercoris_01287"/>
<dbReference type="Proteomes" id="UP000316473">
    <property type="component" value="Chromosome"/>
</dbReference>
<keyword evidence="1" id="KW-0732">Signal</keyword>
<dbReference type="InterPro" id="IPR010727">
    <property type="entry name" value="DUF1302"/>
</dbReference>
<name>A0A4Y1YQB4_9PROT</name>
<dbReference type="Pfam" id="PF06980">
    <property type="entry name" value="DUF1302"/>
    <property type="match status" value="1"/>
</dbReference>
<feature type="signal peptide" evidence="1">
    <location>
        <begin position="1"/>
        <end position="19"/>
    </location>
</feature>
<evidence type="ECO:0000313" key="3">
    <source>
        <dbReference type="Proteomes" id="UP000316473"/>
    </source>
</evidence>
<sequence length="455" mass="52532">MVLCAASNQFLLSSLISTASNSAPSNPIQLAQLSTLDALFEDEETTSGEQQQAFRPTASWRGFSQLEFADTVAKPRHASKLRLRTELSNLGQFTPNVKWKLSARLDYDAIYDIVNFYPRQVRRDQRLEFFLRENYLDVSVADFDVRIGRQHIVWGEMVGLFFADVVSAKDMREFVLPDFDIMRIPQWAVRTEYTKSDFHADFVWIPFATLDEIGRPGADFYPFKLPVAAPVSFLKEDRSGRNISKSNYGVRLSQLMNGWDVSAFYYHSLDATPTFYRVSQPWEPLLFQARHNEIDQMGGTMTKDLGSAVLKGEFVYTHGRRFNVTRLTAQDGLVQQNTLDYALGLDFNLPQDIRLNLQFFQRVYLGYDRDIFQDKWESGGSVFVQGDLWRDFQGQVLLIHSLNRNEWMLRPRLTWNFARNWKMAVGADIFNGPPTGLLGRFDNSDRVYTELRLSF</sequence>
<evidence type="ECO:0000256" key="1">
    <source>
        <dbReference type="SAM" id="SignalP"/>
    </source>
</evidence>
<accession>A0A4Y1YQB4</accession>
<organism evidence="2 3">
    <name type="scientific">Nitrosomonas stercoris</name>
    <dbReference type="NCBI Taxonomy" id="1444684"/>
    <lineage>
        <taxon>Bacteria</taxon>
        <taxon>Pseudomonadati</taxon>
        <taxon>Pseudomonadota</taxon>
        <taxon>Betaproteobacteria</taxon>
        <taxon>Nitrosomonadales</taxon>
        <taxon>Nitrosomonadaceae</taxon>
        <taxon>Nitrosomonas</taxon>
    </lineage>
</organism>
<gene>
    <name evidence="2" type="ORF">Nstercoris_01287</name>
</gene>
<evidence type="ECO:0000313" key="2">
    <source>
        <dbReference type="EMBL" id="BBL35033.1"/>
    </source>
</evidence>
<evidence type="ECO:0008006" key="4">
    <source>
        <dbReference type="Google" id="ProtNLM"/>
    </source>
</evidence>
<keyword evidence="3" id="KW-1185">Reference proteome</keyword>
<dbReference type="SUPFAM" id="SSF56935">
    <property type="entry name" value="Porins"/>
    <property type="match status" value="1"/>
</dbReference>
<dbReference type="AlphaFoldDB" id="A0A4Y1YQB4"/>
<protein>
    <recommendedName>
        <fullName evidence="4">Alginate export domain-containing protein</fullName>
    </recommendedName>
</protein>
<proteinExistence type="predicted"/>
<reference evidence="2 3" key="1">
    <citation type="submission" date="2019-06" db="EMBL/GenBank/DDBJ databases">
        <title>Nitrosomonas stercoris KYUHI-S whole genome shotgun sequence.</title>
        <authorList>
            <person name="Nakagawa T."/>
            <person name="Tsuchiya Y."/>
            <person name="Takahashi R."/>
        </authorList>
    </citation>
    <scope>NUCLEOTIDE SEQUENCE [LARGE SCALE GENOMIC DNA]</scope>
    <source>
        <strain evidence="2 3">KYUHI-S</strain>
    </source>
</reference>